<name>A0AAU9FYV2_DROMD</name>
<feature type="domain" description="Josephin" evidence="8">
    <location>
        <begin position="4"/>
        <end position="182"/>
    </location>
</feature>
<keyword evidence="4" id="KW-0833">Ubl conjugation pathway</keyword>
<reference evidence="9 10" key="1">
    <citation type="submission" date="2024-02" db="EMBL/GenBank/DDBJ databases">
        <title>A chromosome-level genome assembly of Drosophila madeirensis, a fruit fly species endemic to Madeira island.</title>
        <authorList>
            <person name="Tomihara K."/>
            <person name="Llopart A."/>
            <person name="Yamamoto D."/>
        </authorList>
    </citation>
    <scope>NUCLEOTIDE SEQUENCE [LARGE SCALE GENOMIC DNA]</scope>
    <source>
        <strain evidence="9 10">RF1</strain>
    </source>
</reference>
<evidence type="ECO:0000259" key="8">
    <source>
        <dbReference type="PROSITE" id="PS50957"/>
    </source>
</evidence>
<keyword evidence="10" id="KW-1185">Reference proteome</keyword>
<dbReference type="PANTHER" id="PTHR13291:SF0">
    <property type="entry name" value="JOSEPHIN-LIKE PROTEIN"/>
    <property type="match status" value="1"/>
</dbReference>
<feature type="active site" evidence="6">
    <location>
        <position position="118"/>
    </location>
</feature>
<dbReference type="Pfam" id="PF02099">
    <property type="entry name" value="Josephin"/>
    <property type="match status" value="1"/>
</dbReference>
<keyword evidence="5 6" id="KW-0378">Hydrolase</keyword>
<evidence type="ECO:0000256" key="2">
    <source>
        <dbReference type="ARBA" id="ARBA00012759"/>
    </source>
</evidence>
<dbReference type="GO" id="GO:0016579">
    <property type="term" value="P:protein deubiquitination"/>
    <property type="evidence" value="ECO:0007669"/>
    <property type="project" value="InterPro"/>
</dbReference>
<dbReference type="Proteomes" id="UP001500889">
    <property type="component" value="Chromosome A"/>
</dbReference>
<evidence type="ECO:0000256" key="6">
    <source>
        <dbReference type="PROSITE-ProRule" id="PRU00331"/>
    </source>
</evidence>
<proteinExistence type="predicted"/>
<dbReference type="GO" id="GO:0006508">
    <property type="term" value="P:proteolysis"/>
    <property type="evidence" value="ECO:0007669"/>
    <property type="project" value="UniProtKB-KW"/>
</dbReference>
<gene>
    <name evidence="9" type="ORF">DMAD_01123</name>
</gene>
<evidence type="ECO:0000256" key="1">
    <source>
        <dbReference type="ARBA" id="ARBA00000707"/>
    </source>
</evidence>
<dbReference type="PROSITE" id="PS50957">
    <property type="entry name" value="JOSEPHIN"/>
    <property type="match status" value="1"/>
</dbReference>
<dbReference type="EC" id="3.4.19.12" evidence="2"/>
<dbReference type="InterPro" id="IPR006155">
    <property type="entry name" value="Josephin"/>
</dbReference>
<protein>
    <recommendedName>
        <fullName evidence="2">ubiquitinyl hydrolase 1</fullName>
        <ecNumber evidence="2">3.4.19.12</ecNumber>
    </recommendedName>
</protein>
<comment type="catalytic activity">
    <reaction evidence="1">
        <text>Thiol-dependent hydrolysis of ester, thioester, amide, peptide and isopeptide bonds formed by the C-terminal Gly of ubiquitin (a 76-residue protein attached to proteins as an intracellular targeting signal).</text>
        <dbReference type="EC" id="3.4.19.12"/>
    </reaction>
</comment>
<evidence type="ECO:0000256" key="5">
    <source>
        <dbReference type="ARBA" id="ARBA00022801"/>
    </source>
</evidence>
<dbReference type="InterPro" id="IPR040053">
    <property type="entry name" value="JOSD1/2"/>
</dbReference>
<keyword evidence="3" id="KW-0645">Protease</keyword>
<feature type="compositionally biased region" description="Basic and acidic residues" evidence="7">
    <location>
        <begin position="188"/>
        <end position="201"/>
    </location>
</feature>
<dbReference type="GO" id="GO:0004843">
    <property type="term" value="F:cysteine-type deubiquitinase activity"/>
    <property type="evidence" value="ECO:0007669"/>
    <property type="project" value="UniProtKB-EC"/>
</dbReference>
<organism evidence="9 10">
    <name type="scientific">Drosophila madeirensis</name>
    <name type="common">Fruit fly</name>
    <dbReference type="NCBI Taxonomy" id="30013"/>
    <lineage>
        <taxon>Eukaryota</taxon>
        <taxon>Metazoa</taxon>
        <taxon>Ecdysozoa</taxon>
        <taxon>Arthropoda</taxon>
        <taxon>Hexapoda</taxon>
        <taxon>Insecta</taxon>
        <taxon>Pterygota</taxon>
        <taxon>Neoptera</taxon>
        <taxon>Endopterygota</taxon>
        <taxon>Diptera</taxon>
        <taxon>Brachycera</taxon>
        <taxon>Muscomorpha</taxon>
        <taxon>Ephydroidea</taxon>
        <taxon>Drosophilidae</taxon>
        <taxon>Drosophila</taxon>
        <taxon>Sophophora</taxon>
    </lineage>
</organism>
<evidence type="ECO:0000256" key="3">
    <source>
        <dbReference type="ARBA" id="ARBA00022670"/>
    </source>
</evidence>
<dbReference type="Gene3D" id="3.90.70.40">
    <property type="match status" value="1"/>
</dbReference>
<evidence type="ECO:0000256" key="4">
    <source>
        <dbReference type="ARBA" id="ARBA00022786"/>
    </source>
</evidence>
<evidence type="ECO:0000313" key="10">
    <source>
        <dbReference type="Proteomes" id="UP001500889"/>
    </source>
</evidence>
<dbReference type="EMBL" id="AP029266">
    <property type="protein sequence ID" value="BFG01358.1"/>
    <property type="molecule type" value="Genomic_DNA"/>
</dbReference>
<feature type="active site" evidence="6">
    <location>
        <position position="133"/>
    </location>
</feature>
<evidence type="ECO:0000313" key="9">
    <source>
        <dbReference type="EMBL" id="BFG01358.1"/>
    </source>
</evidence>
<feature type="active site" evidence="6">
    <location>
        <position position="17"/>
    </location>
</feature>
<dbReference type="PANTHER" id="PTHR13291">
    <property type="entry name" value="JOSEPHIN 1, 2"/>
    <property type="match status" value="1"/>
</dbReference>
<sequence length="210" mass="24937">MSVSCGIYHERQSRQLCALHALNNLFQGRDPYTKSELDEYCYSLTPRSWLNPHRSWFGWGNYDVNVIMYALQQHHCETVWFDKRRDPKCLNLDQIMGFILNVRSPLTQLLPPPFRMRHWLALRCINGRYYNLDSKLRRPTCLGNEANFLNYLREQLRPHTDQELFIVMTNDPTKRNEGDDATTSADSEQIRAKAKDNDQRWLKPQFRNAK</sequence>
<dbReference type="AlphaFoldDB" id="A0AAU9FYV2"/>
<evidence type="ECO:0000256" key="7">
    <source>
        <dbReference type="SAM" id="MobiDB-lite"/>
    </source>
</evidence>
<feature type="region of interest" description="Disordered" evidence="7">
    <location>
        <begin position="169"/>
        <end position="210"/>
    </location>
</feature>
<accession>A0AAU9FYV2</accession>
<dbReference type="SMART" id="SM01246">
    <property type="entry name" value="Josephin"/>
    <property type="match status" value="1"/>
</dbReference>